<evidence type="ECO:0000313" key="7">
    <source>
        <dbReference type="Proteomes" id="UP000254084"/>
    </source>
</evidence>
<dbReference type="SUPFAM" id="SSF56349">
    <property type="entry name" value="DNA breaking-rejoining enzymes"/>
    <property type="match status" value="1"/>
</dbReference>
<dbReference type="RefSeq" id="WP_084341988.1">
    <property type="nucleotide sequence ID" value="NZ_UGUW01000004.1"/>
</dbReference>
<dbReference type="GO" id="GO:0015074">
    <property type="term" value="P:DNA integration"/>
    <property type="evidence" value="ECO:0007669"/>
    <property type="project" value="UniProtKB-KW"/>
</dbReference>
<dbReference type="InterPro" id="IPR011010">
    <property type="entry name" value="DNA_brk_join_enz"/>
</dbReference>
<dbReference type="Proteomes" id="UP000254084">
    <property type="component" value="Unassembled WGS sequence"/>
</dbReference>
<evidence type="ECO:0000313" key="6">
    <source>
        <dbReference type="EMBL" id="SUD60836.1"/>
    </source>
</evidence>
<keyword evidence="3" id="KW-0238">DNA-binding</keyword>
<dbReference type="InterPro" id="IPR053876">
    <property type="entry name" value="Phage_int_M"/>
</dbReference>
<dbReference type="EMBL" id="UGUW01000004">
    <property type="protein sequence ID" value="SUD60836.1"/>
    <property type="molecule type" value="Genomic_DNA"/>
</dbReference>
<dbReference type="Gene3D" id="3.30.160.390">
    <property type="entry name" value="Integrase, DNA-binding domain"/>
    <property type="match status" value="1"/>
</dbReference>
<dbReference type="PANTHER" id="PTHR30629">
    <property type="entry name" value="PROPHAGE INTEGRASE"/>
    <property type="match status" value="1"/>
</dbReference>
<dbReference type="PANTHER" id="PTHR30629:SF9">
    <property type="entry name" value="PROTEIN INTB-RELATED"/>
    <property type="match status" value="1"/>
</dbReference>
<accession>A0A379K813</accession>
<dbReference type="Pfam" id="PF00589">
    <property type="entry name" value="Phage_integrase"/>
    <property type="match status" value="1"/>
</dbReference>
<dbReference type="InterPro" id="IPR050808">
    <property type="entry name" value="Phage_Integrase"/>
</dbReference>
<comment type="similarity">
    <text evidence="1">Belongs to the 'phage' integrase family.</text>
</comment>
<evidence type="ECO:0000256" key="1">
    <source>
        <dbReference type="ARBA" id="ARBA00008857"/>
    </source>
</evidence>
<dbReference type="GO" id="GO:0003677">
    <property type="term" value="F:DNA binding"/>
    <property type="evidence" value="ECO:0007669"/>
    <property type="project" value="UniProtKB-KW"/>
</dbReference>
<dbReference type="Gene3D" id="1.10.443.10">
    <property type="entry name" value="Intergrase catalytic core"/>
    <property type="match status" value="1"/>
</dbReference>
<keyword evidence="2" id="KW-0229">DNA integration</keyword>
<dbReference type="CDD" id="cd00801">
    <property type="entry name" value="INT_P4_C"/>
    <property type="match status" value="1"/>
</dbReference>
<dbReference type="AlphaFoldDB" id="A0A379K813"/>
<evidence type="ECO:0000256" key="3">
    <source>
        <dbReference type="ARBA" id="ARBA00023125"/>
    </source>
</evidence>
<dbReference type="Gene3D" id="1.10.150.130">
    <property type="match status" value="1"/>
</dbReference>
<protein>
    <submittedName>
        <fullName evidence="6">Phage integrase family protein</fullName>
    </submittedName>
</protein>
<dbReference type="Pfam" id="PF13356">
    <property type="entry name" value="Arm-DNA-bind_3"/>
    <property type="match status" value="1"/>
</dbReference>
<feature type="domain" description="Tyr recombinase" evidence="5">
    <location>
        <begin position="208"/>
        <end position="400"/>
    </location>
</feature>
<name>A0A379K813_ECTOL</name>
<dbReference type="InterPro" id="IPR010998">
    <property type="entry name" value="Integrase_recombinase_N"/>
</dbReference>
<evidence type="ECO:0000259" key="5">
    <source>
        <dbReference type="PROSITE" id="PS51898"/>
    </source>
</evidence>
<dbReference type="InterPro" id="IPR002104">
    <property type="entry name" value="Integrase_catalytic"/>
</dbReference>
<evidence type="ECO:0000256" key="2">
    <source>
        <dbReference type="ARBA" id="ARBA00022908"/>
    </source>
</evidence>
<dbReference type="InterPro" id="IPR038488">
    <property type="entry name" value="Integrase_DNA-bd_sf"/>
</dbReference>
<sequence>MVRPVTPLTDSKCEAAKPREKEYKLFDGQGLYLAVKPSGSKVWRFKFTRPDDRAGLATFGNYPALTLKAARDRRASALELLAHDQDPIETARLAKIEATNARANTFKAMAEEWHAACSLKWSPGHAATVWRNLELHVLPVLGARPLGELKTRDLMQPLKAVEKRGTLELAGRLRQYITGVMRMAVQHGLIDSNPANDLVGATATRKSAHRPALPLDRLPELLQRIKADSGRALTRHAVSLTLLVFIRSSELRFARWSEIDTVRAMWEIPGQREAIEGVKFSHRGAKMGTPHLVPLSRQTLELLEQVRQLTGRFDLVFPGDHYHHKPMSENTINKALRRMGYDTKVDLCGHGFRTMACSALVESGLWSKDAVERRMSHQERDTVRGAYIHKAEHLQERRLMCQWWADYLDANRQQHVTPYDFAHRWEWVGNVVPVNFGKSV</sequence>
<keyword evidence="4" id="KW-0233">DNA recombination</keyword>
<organism evidence="6 7">
    <name type="scientific">Ectopseudomonas oleovorans</name>
    <name type="common">Pseudomonas oleovorans</name>
    <dbReference type="NCBI Taxonomy" id="301"/>
    <lineage>
        <taxon>Bacteria</taxon>
        <taxon>Pseudomonadati</taxon>
        <taxon>Pseudomonadota</taxon>
        <taxon>Gammaproteobacteria</taxon>
        <taxon>Pseudomonadales</taxon>
        <taxon>Pseudomonadaceae</taxon>
        <taxon>Ectopseudomonas</taxon>
    </lineage>
</organism>
<dbReference type="GO" id="GO:0006310">
    <property type="term" value="P:DNA recombination"/>
    <property type="evidence" value="ECO:0007669"/>
    <property type="project" value="UniProtKB-KW"/>
</dbReference>
<dbReference type="PROSITE" id="PS51898">
    <property type="entry name" value="TYR_RECOMBINASE"/>
    <property type="match status" value="1"/>
</dbReference>
<reference evidence="6 7" key="1">
    <citation type="submission" date="2018-06" db="EMBL/GenBank/DDBJ databases">
        <authorList>
            <consortium name="Pathogen Informatics"/>
            <person name="Doyle S."/>
        </authorList>
    </citation>
    <scope>NUCLEOTIDE SEQUENCE [LARGE SCALE GENOMIC DNA]</scope>
    <source>
        <strain evidence="6 7">NCTC10860</strain>
    </source>
</reference>
<proteinExistence type="inferred from homology"/>
<dbReference type="InterPro" id="IPR025166">
    <property type="entry name" value="Integrase_DNA_bind_dom"/>
</dbReference>
<dbReference type="InterPro" id="IPR013762">
    <property type="entry name" value="Integrase-like_cat_sf"/>
</dbReference>
<dbReference type="Pfam" id="PF22022">
    <property type="entry name" value="Phage_int_M"/>
    <property type="match status" value="1"/>
</dbReference>
<gene>
    <name evidence="6" type="primary">intA_4</name>
    <name evidence="6" type="ORF">NCTC10860_03192</name>
</gene>
<evidence type="ECO:0000256" key="4">
    <source>
        <dbReference type="ARBA" id="ARBA00023172"/>
    </source>
</evidence>